<proteinExistence type="predicted"/>
<dbReference type="PATRIC" id="fig|595434.4.peg.857"/>
<dbReference type="AlphaFoldDB" id="A0A0J1BKX9"/>
<comment type="caution">
    <text evidence="1">The sequence shown here is derived from an EMBL/GenBank/DDBJ whole genome shotgun (WGS) entry which is preliminary data.</text>
</comment>
<dbReference type="Proteomes" id="UP000036367">
    <property type="component" value="Unassembled WGS sequence"/>
</dbReference>
<accession>A0A0J1BKX9</accession>
<dbReference type="EMBL" id="LECT01000007">
    <property type="protein sequence ID" value="KLU07088.1"/>
    <property type="molecule type" value="Genomic_DNA"/>
</dbReference>
<protein>
    <submittedName>
        <fullName evidence="1">Uncharacterized protein</fullName>
    </submittedName>
</protein>
<keyword evidence="2" id="KW-1185">Reference proteome</keyword>
<reference evidence="1" key="1">
    <citation type="submission" date="2015-05" db="EMBL/GenBank/DDBJ databases">
        <title>Permanent draft genome of Rhodopirellula islandicus K833.</title>
        <authorList>
            <person name="Kizina J."/>
            <person name="Richter M."/>
            <person name="Glockner F.O."/>
            <person name="Harder J."/>
        </authorList>
    </citation>
    <scope>NUCLEOTIDE SEQUENCE [LARGE SCALE GENOMIC DNA]</scope>
    <source>
        <strain evidence="1">K833</strain>
    </source>
</reference>
<gene>
    <name evidence="1" type="ORF">RISK_000889</name>
</gene>
<sequence>MYEAGLPLGDLPPPDLHWATTSLLQKAADSKAVAIRKETRWKFIVHLCAS</sequence>
<organism evidence="1 2">
    <name type="scientific">Rhodopirellula islandica</name>
    <dbReference type="NCBI Taxonomy" id="595434"/>
    <lineage>
        <taxon>Bacteria</taxon>
        <taxon>Pseudomonadati</taxon>
        <taxon>Planctomycetota</taxon>
        <taxon>Planctomycetia</taxon>
        <taxon>Pirellulales</taxon>
        <taxon>Pirellulaceae</taxon>
        <taxon>Rhodopirellula</taxon>
    </lineage>
</organism>
<evidence type="ECO:0000313" key="2">
    <source>
        <dbReference type="Proteomes" id="UP000036367"/>
    </source>
</evidence>
<evidence type="ECO:0000313" key="1">
    <source>
        <dbReference type="EMBL" id="KLU07088.1"/>
    </source>
</evidence>
<name>A0A0J1BKX9_RHOIS</name>